<sequence>MISFFPNEHSQRKFIHVFQLLSFYTQTGARYEQSKHLDWMFSLLNGRGFGILFCTVFLLKNMIFPLSPPVGPKTEPLGGAVGFMGFAEVCDFG</sequence>
<name>A0A117NNZ7_PENFR</name>
<dbReference type="EMBL" id="LLXE01000128">
    <property type="protein sequence ID" value="KUM61623.1"/>
    <property type="molecule type" value="Genomic_DNA"/>
</dbReference>
<dbReference type="AlphaFoldDB" id="A0A117NNZ7"/>
<proteinExistence type="predicted"/>
<dbReference type="Proteomes" id="UP000055045">
    <property type="component" value="Unassembled WGS sequence"/>
</dbReference>
<reference evidence="1 2" key="1">
    <citation type="submission" date="2015-10" db="EMBL/GenBank/DDBJ databases">
        <title>Genome sequencing of Penicillium freii.</title>
        <authorList>
            <person name="Nguyen H.D."/>
            <person name="Visagie C.M."/>
            <person name="Seifert K.A."/>
        </authorList>
    </citation>
    <scope>NUCLEOTIDE SEQUENCE [LARGE SCALE GENOMIC DNA]</scope>
    <source>
        <strain evidence="1 2">DAOM 242723</strain>
    </source>
</reference>
<organism evidence="1 2">
    <name type="scientific">Penicillium freii</name>
    <dbReference type="NCBI Taxonomy" id="48697"/>
    <lineage>
        <taxon>Eukaryota</taxon>
        <taxon>Fungi</taxon>
        <taxon>Dikarya</taxon>
        <taxon>Ascomycota</taxon>
        <taxon>Pezizomycotina</taxon>
        <taxon>Eurotiomycetes</taxon>
        <taxon>Eurotiomycetidae</taxon>
        <taxon>Eurotiales</taxon>
        <taxon>Aspergillaceae</taxon>
        <taxon>Penicillium</taxon>
    </lineage>
</organism>
<comment type="caution">
    <text evidence="1">The sequence shown here is derived from an EMBL/GenBank/DDBJ whole genome shotgun (WGS) entry which is preliminary data.</text>
</comment>
<evidence type="ECO:0000313" key="2">
    <source>
        <dbReference type="Proteomes" id="UP000055045"/>
    </source>
</evidence>
<keyword evidence="2" id="KW-1185">Reference proteome</keyword>
<accession>A0A117NNZ7</accession>
<gene>
    <name evidence="1" type="ORF">ACN42_g5498</name>
</gene>
<protein>
    <submittedName>
        <fullName evidence="1">Uncharacterized protein</fullName>
    </submittedName>
</protein>
<evidence type="ECO:0000313" key="1">
    <source>
        <dbReference type="EMBL" id="KUM61623.1"/>
    </source>
</evidence>